<evidence type="ECO:0000256" key="3">
    <source>
        <dbReference type="ARBA" id="ARBA00022448"/>
    </source>
</evidence>
<dbReference type="STRING" id="454136.NIES2119_14965"/>
<dbReference type="AlphaFoldDB" id="A0A1U7IJ44"/>
<accession>A0A1U7IJ44</accession>
<dbReference type="PANTHER" id="PTHR30294:SF29">
    <property type="entry name" value="MULTIDRUG ABC TRANSPORTER PERMEASE YBHS-RELATED"/>
    <property type="match status" value="1"/>
</dbReference>
<keyword evidence="7 8" id="KW-0472">Membrane</keyword>
<comment type="caution">
    <text evidence="8">Lacks conserved residue(s) required for the propagation of feature annotation.</text>
</comment>
<dbReference type="PRINTS" id="PR00164">
    <property type="entry name" value="ABC2TRNSPORT"/>
</dbReference>
<dbReference type="InterPro" id="IPR051449">
    <property type="entry name" value="ABC-2_transporter_component"/>
</dbReference>
<evidence type="ECO:0000313" key="10">
    <source>
        <dbReference type="EMBL" id="OKH37117.1"/>
    </source>
</evidence>
<evidence type="ECO:0000256" key="2">
    <source>
        <dbReference type="ARBA" id="ARBA00007783"/>
    </source>
</evidence>
<dbReference type="EMBL" id="MRCE01000013">
    <property type="protein sequence ID" value="OKH37117.1"/>
    <property type="molecule type" value="Genomic_DNA"/>
</dbReference>
<feature type="transmembrane region" description="Helical" evidence="8">
    <location>
        <begin position="224"/>
        <end position="247"/>
    </location>
</feature>
<comment type="caution">
    <text evidence="10">The sequence shown here is derived from an EMBL/GenBank/DDBJ whole genome shotgun (WGS) entry which is preliminary data.</text>
</comment>
<keyword evidence="5 8" id="KW-0812">Transmembrane</keyword>
<dbReference type="InterPro" id="IPR013525">
    <property type="entry name" value="ABC2_TM"/>
</dbReference>
<dbReference type="PANTHER" id="PTHR30294">
    <property type="entry name" value="MEMBRANE COMPONENT OF ABC TRANSPORTER YHHJ-RELATED"/>
    <property type="match status" value="1"/>
</dbReference>
<protein>
    <recommendedName>
        <fullName evidence="8">Transport permease protein</fullName>
    </recommendedName>
</protein>
<name>A0A1U7IJ44_9CYAN</name>
<feature type="domain" description="ABC transmembrane type-2" evidence="9">
    <location>
        <begin position="136"/>
        <end position="372"/>
    </location>
</feature>
<evidence type="ECO:0000256" key="4">
    <source>
        <dbReference type="ARBA" id="ARBA00022475"/>
    </source>
</evidence>
<feature type="transmembrane region" description="Helical" evidence="8">
    <location>
        <begin position="259"/>
        <end position="283"/>
    </location>
</feature>
<dbReference type="Gene3D" id="3.40.1710.10">
    <property type="entry name" value="abc type-2 transporter like domain"/>
    <property type="match status" value="1"/>
</dbReference>
<proteinExistence type="inferred from homology"/>
<dbReference type="InterPro" id="IPR000412">
    <property type="entry name" value="ABC_2_transport"/>
</dbReference>
<evidence type="ECO:0000256" key="6">
    <source>
        <dbReference type="ARBA" id="ARBA00022989"/>
    </source>
</evidence>
<feature type="transmembrane region" description="Helical" evidence="8">
    <location>
        <begin position="346"/>
        <end position="366"/>
    </location>
</feature>
<organism evidence="10 11">
    <name type="scientific">[Phormidium ambiguum] IAM M-71</name>
    <dbReference type="NCBI Taxonomy" id="454136"/>
    <lineage>
        <taxon>Bacteria</taxon>
        <taxon>Bacillati</taxon>
        <taxon>Cyanobacteriota</taxon>
        <taxon>Cyanophyceae</taxon>
        <taxon>Oscillatoriophycideae</taxon>
        <taxon>Aerosakkonematales</taxon>
        <taxon>Aerosakkonemataceae</taxon>
        <taxon>Floridanema</taxon>
    </lineage>
</organism>
<sequence>MNFIDRFLETPLISLIIKEINQIIHNKQLMFLLLFPPTVQLLVFGFSLNPDVQHLKIGIVDYANTYESRELIAAFTGNELFKSEIYTYSQSELSQQVRTGKITAGLVIPPNFNRDLSQNKTAEIQVLIDGVDANTAGIANGYINQIVNQYSRSFNENKSPPLVQVQSIFLYNPGLLSTWFIVPGVMGLVLNLTSTLVSATTVVREKDSGTLEQLLMTPADAWEILLAKIVPLFVLLMGDVLLALSIARFIFKVPLRGNVILFFALAGLYVFVGIGIGIMLATLAKSQQQVILISFFINLPIIQLSGAIAPIESMPTIFQYLSWFNPLRHFVNITRGLLLKGVGIEVLWPNVLMLAIFAVVLLTISINRFRSQLS</sequence>
<evidence type="ECO:0000313" key="11">
    <source>
        <dbReference type="Proteomes" id="UP000185860"/>
    </source>
</evidence>
<evidence type="ECO:0000256" key="5">
    <source>
        <dbReference type="ARBA" id="ARBA00022692"/>
    </source>
</evidence>
<dbReference type="RefSeq" id="WP_073594296.1">
    <property type="nucleotide sequence ID" value="NZ_MRCE01000013.1"/>
</dbReference>
<evidence type="ECO:0000256" key="7">
    <source>
        <dbReference type="ARBA" id="ARBA00023136"/>
    </source>
</evidence>
<dbReference type="GO" id="GO:0043190">
    <property type="term" value="C:ATP-binding cassette (ABC) transporter complex"/>
    <property type="evidence" value="ECO:0007669"/>
    <property type="project" value="InterPro"/>
</dbReference>
<feature type="transmembrane region" description="Helical" evidence="8">
    <location>
        <begin position="290"/>
        <end position="311"/>
    </location>
</feature>
<evidence type="ECO:0000256" key="8">
    <source>
        <dbReference type="RuleBase" id="RU361157"/>
    </source>
</evidence>
<feature type="transmembrane region" description="Helical" evidence="8">
    <location>
        <begin position="179"/>
        <end position="203"/>
    </location>
</feature>
<keyword evidence="3 8" id="KW-0813">Transport</keyword>
<dbReference type="PROSITE" id="PS51012">
    <property type="entry name" value="ABC_TM2"/>
    <property type="match status" value="1"/>
</dbReference>
<comment type="similarity">
    <text evidence="2 8">Belongs to the ABC-2 integral membrane protein family.</text>
</comment>
<evidence type="ECO:0000256" key="1">
    <source>
        <dbReference type="ARBA" id="ARBA00004651"/>
    </source>
</evidence>
<dbReference type="InterPro" id="IPR047817">
    <property type="entry name" value="ABC2_TM_bact-type"/>
</dbReference>
<gene>
    <name evidence="10" type="ORF">NIES2119_14965</name>
</gene>
<evidence type="ECO:0000259" key="9">
    <source>
        <dbReference type="PROSITE" id="PS51012"/>
    </source>
</evidence>
<dbReference type="GO" id="GO:0140359">
    <property type="term" value="F:ABC-type transporter activity"/>
    <property type="evidence" value="ECO:0007669"/>
    <property type="project" value="InterPro"/>
</dbReference>
<dbReference type="Proteomes" id="UP000185860">
    <property type="component" value="Unassembled WGS sequence"/>
</dbReference>
<comment type="subcellular location">
    <subcellularLocation>
        <location evidence="1 8">Cell membrane</location>
        <topology evidence="1 8">Multi-pass membrane protein</topology>
    </subcellularLocation>
</comment>
<dbReference type="Pfam" id="PF12698">
    <property type="entry name" value="ABC2_membrane_3"/>
    <property type="match status" value="1"/>
</dbReference>
<keyword evidence="4 8" id="KW-1003">Cell membrane</keyword>
<dbReference type="OrthoDB" id="9776218at2"/>
<reference evidence="10 11" key="1">
    <citation type="submission" date="2016-11" db="EMBL/GenBank/DDBJ databases">
        <title>Draft Genome Sequences of Nine Cyanobacterial Strains from Diverse Habitats.</title>
        <authorList>
            <person name="Zhu T."/>
            <person name="Hou S."/>
            <person name="Lu X."/>
            <person name="Hess W.R."/>
        </authorList>
    </citation>
    <scope>NUCLEOTIDE SEQUENCE [LARGE SCALE GENOMIC DNA]</scope>
    <source>
        <strain evidence="10 11">IAM M-71</strain>
    </source>
</reference>
<keyword evidence="6 8" id="KW-1133">Transmembrane helix</keyword>